<feature type="region of interest" description="Disordered" evidence="2">
    <location>
        <begin position="2174"/>
        <end position="2196"/>
    </location>
</feature>
<keyword evidence="1" id="KW-0677">Repeat</keyword>
<dbReference type="Pfam" id="PF07591">
    <property type="entry name" value="PT-HINT"/>
    <property type="match status" value="1"/>
</dbReference>
<dbReference type="NCBIfam" id="TIGR03696">
    <property type="entry name" value="Rhs_assc_core"/>
    <property type="match status" value="1"/>
</dbReference>
<dbReference type="Pfam" id="PF25023">
    <property type="entry name" value="TEN_YD-shell"/>
    <property type="match status" value="1"/>
</dbReference>
<dbReference type="EMBL" id="BOMQ01000043">
    <property type="protein sequence ID" value="GIE49886.1"/>
    <property type="molecule type" value="Genomic_DNA"/>
</dbReference>
<dbReference type="RefSeq" id="WP_203769427.1">
    <property type="nucleotide sequence ID" value="NZ_BAAAYJ010000107.1"/>
</dbReference>
<evidence type="ECO:0000313" key="5">
    <source>
        <dbReference type="Proteomes" id="UP000647172"/>
    </source>
</evidence>
<evidence type="ECO:0000256" key="1">
    <source>
        <dbReference type="ARBA" id="ARBA00022737"/>
    </source>
</evidence>
<keyword evidence="5" id="KW-1185">Reference proteome</keyword>
<dbReference type="NCBIfam" id="TIGR01643">
    <property type="entry name" value="YD_repeat_2x"/>
    <property type="match status" value="3"/>
</dbReference>
<name>A0A919JG71_9ACTN</name>
<feature type="region of interest" description="Disordered" evidence="2">
    <location>
        <begin position="1108"/>
        <end position="1142"/>
    </location>
</feature>
<dbReference type="SMART" id="SM00306">
    <property type="entry name" value="HintN"/>
    <property type="match status" value="1"/>
</dbReference>
<dbReference type="InterPro" id="IPR006530">
    <property type="entry name" value="YD"/>
</dbReference>
<dbReference type="PANTHER" id="PTHR32305">
    <property type="match status" value="1"/>
</dbReference>
<feature type="region of interest" description="Disordered" evidence="2">
    <location>
        <begin position="833"/>
        <end position="893"/>
    </location>
</feature>
<feature type="domain" description="Hint" evidence="3">
    <location>
        <begin position="1934"/>
        <end position="2038"/>
    </location>
</feature>
<dbReference type="CDD" id="cd00081">
    <property type="entry name" value="Hint"/>
    <property type="match status" value="1"/>
</dbReference>
<dbReference type="InterPro" id="IPR003587">
    <property type="entry name" value="Hint_dom_N"/>
</dbReference>
<comment type="caution">
    <text evidence="4">The sequence shown here is derived from an EMBL/GenBank/DDBJ whole genome shotgun (WGS) entry which is preliminary data.</text>
</comment>
<organism evidence="4 5">
    <name type="scientific">Actinoplanes nipponensis</name>
    <dbReference type="NCBI Taxonomy" id="135950"/>
    <lineage>
        <taxon>Bacteria</taxon>
        <taxon>Bacillati</taxon>
        <taxon>Actinomycetota</taxon>
        <taxon>Actinomycetes</taxon>
        <taxon>Micromonosporales</taxon>
        <taxon>Micromonosporaceae</taxon>
        <taxon>Actinoplanes</taxon>
    </lineage>
</organism>
<proteinExistence type="predicted"/>
<dbReference type="Gene3D" id="2.180.10.10">
    <property type="entry name" value="RHS repeat-associated core"/>
    <property type="match status" value="2"/>
</dbReference>
<dbReference type="InterPro" id="IPR056823">
    <property type="entry name" value="TEN-like_YD-shell"/>
</dbReference>
<dbReference type="PANTHER" id="PTHR32305:SF17">
    <property type="entry name" value="TRNA NUCLEASE WAPA"/>
    <property type="match status" value="1"/>
</dbReference>
<evidence type="ECO:0000313" key="4">
    <source>
        <dbReference type="EMBL" id="GIE49886.1"/>
    </source>
</evidence>
<dbReference type="SUPFAM" id="SSF51294">
    <property type="entry name" value="Hedgehog/intein (Hint) domain"/>
    <property type="match status" value="1"/>
</dbReference>
<gene>
    <name evidence="4" type="ORF">Ani05nite_34200</name>
</gene>
<evidence type="ECO:0000259" key="3">
    <source>
        <dbReference type="SMART" id="SM00306"/>
    </source>
</evidence>
<feature type="compositionally biased region" description="Polar residues" evidence="2">
    <location>
        <begin position="963"/>
        <end position="973"/>
    </location>
</feature>
<dbReference type="InterPro" id="IPR050708">
    <property type="entry name" value="T6SS_VgrG/RHS"/>
</dbReference>
<dbReference type="InterPro" id="IPR022385">
    <property type="entry name" value="Rhs_assc_core"/>
</dbReference>
<accession>A0A919JG71</accession>
<reference evidence="4" key="1">
    <citation type="submission" date="2021-01" db="EMBL/GenBank/DDBJ databases">
        <title>Whole genome shotgun sequence of Actinoplanes nipponensis NBRC 14063.</title>
        <authorList>
            <person name="Komaki H."/>
            <person name="Tamura T."/>
        </authorList>
    </citation>
    <scope>NUCLEOTIDE SEQUENCE</scope>
    <source>
        <strain evidence="4">NBRC 14063</strain>
    </source>
</reference>
<dbReference type="Gene3D" id="2.170.16.10">
    <property type="entry name" value="Hedgehog/Intein (Hint) domain"/>
    <property type="match status" value="1"/>
</dbReference>
<sequence length="2220" mass="239643">MSHARTLFSPARRKIALGVAALMVTSFVTYQWAAEEVSGERGSTVAAAQEFGTVRVDPAPPPADAGAWTGPADSRWPGAGTTEIALSGDAGRSVSARAGTLPVTVQAAPGKKAPARVKVSVLPRQQSEKLGVSGPVIAVEGDTPGEVRTTFDLNSVAGLYGGDWASRLNLAQLPSCAATTPDRPQCQQATPIKTARAAAQPVISTQVATVSAGATMLAVTADTESGEGDYKASDLQASGSWTAGDSSGGFSYTNAIKVPPAQGPTPEIALSYSSQMVDGRMAGNNNQASWVGDGWDYSPGFIERSYVTCVEDLDKVGEKEPNNKEKKTSDQCWKDKSPNITVSLGGTNGTLVKDDVTGKWRPSSDADWDVEFAGAVATKSAATTERWIITTPDGTKNYFAGEVGTSNSRWTVPVFGNHDGEACHADAFKDSSCAQAWRWLLDKQVDVSGNTTRYYYKKETGHYGAAGDKANRVSFDRGGNLERIEYGMNTAYPDTAATARVVFGTANRCTADECYSDDKPVAANWPDVPWDKECTAEPCTDKLAPVFFSIKRLTKITTEIRSGSAFNPVESWTLDHEFKAPKAARSSSLWLKQIVHAGHVGGTITDPPVLFTGKELANRVNFAPGAPLFSRWRIDNIRTESGADIHVSYSEPDCDINDVPSVSANNRLCYPVYWIPDGYYDPTLDWFRKYVVTEVTESDRTADQPPVTTRYSYSTDGGGTDVLWGWDDGEFTKKKQRTYGEWRGYARVTARKGQSGTGQVLTNRKQFYRGLDDQPLPGDKTRNVQVKDSAGNAYTDHPALAGSLLEEATLDGDTVVEASTTAFWIKQTASRSRTGGKDKSYKTGPSVEKSRKLLAPGTWSETETRTSYDAEGLPETVSDLGDTGKSGDESCTRSTYLGNDDTWVRGLTIREEKVAQACTETVSRPADVISDVKTYYDGSDTYGAVPAKGRITRVDTLTTWQNGTPGYKTTQRTGYDPLGRVDSTTDAGGQVTTTSYTPAGPGPVTQTRTVNPLKHEVITDQNPAWAQPTSILDANKKRTDLQLDPMGRLQKVWLPGRAKATATPNLEFGYLIRTGGPLAVTTKRLGPNGNQITEVGLFDSLYRPVQTQEDSQKTKEGAAARLVSGTGYNDRGLPEYKSGPNYALGKPGDALLQITPGEDRIRTVSTYDAVGRVVDESVWTHNERKWGTTRAYGGSTLGWQTAVTPPRGDTATATIEDVDGQVIEKRQFHGLRPEGAYDATKYTYSPRGDLATVVKGKLTWKYEYDLRGREVRTTDPDKGVTTVEYNNSDDVIKSTDAKKETVSTTYDELGRQKERFFNNVKAASWEYDSLAKGHLTKSTSIVDGYAFTKEIYEYNDAYQVVDEEAVLPAMPGLTGLAGTYAATYTYTANGLPWRSSLPKLGSMEKEGLTRTYDDLGNVTRLLGTSAPSGTVRTYVDRTTYSPYGEVLNRWLGTPVGDKPQSYQNYVYDDVTRRLSEFYFDRDGTVPNVAALKYGYDDAGNVLSMANRPLGADEQVRPGEEDVQCFAYDHLRRMTKAWSQVSETCGAVTIGGKAPYGQSYTFDEHGSRDTTTDLRTGVTSDYTYATADGAAQPHAVRTVTTGSQVDHYDWDARGNLTYRKVGDTTETFSWSPHGKLTKISGPQGDTRMVYDVDGNRIARIDADGSATAFVFGNEFTSSTQGLSTTRYYEHAGDTVASRTDTAKGKGDIIWLGSDQQDSSTWAVNSATRVETIKYNDPYGRPRDGAAVAPQWPAGQRAFVGGVADPSGLTLLGARYYDPGLGGFLSVDPEIDEFDPQRLHPYAYSNNNPATFSDPDGLFWGSIKNGLQKAASSVASGVTTAAKAVVDNAGTISTVAGTIAMVASVLPPPAQVVAAAAGAVAAVAGAIDTAKSCVEGAVGDCAAGIAGMIPGVRQAKNAARGAGAVKNAAKKALKSCNSFLPGTLVLMADRSYKPIEEVALDDEVWAVDPETGDEGARPVVTLIAGYGDKKLVGIAVDVDGDHVADDTVTATDGHPFWVTGDRKWTRADEVRPGMRLLTPDGAEIAVVAVSPSEAVTTVHNLRVDDIHTYFVVAAGTPLLVHNQGTSGDACEITEVDPGDIKFTQNSVSNNWSDRAGTIEGTAEEVAAGGTRMPPIRVFEENGVLYTLDNRRLLVHQMANKPIRTVRASRDEVEWERYGRGPGKSKKSRKKNTEIEGGSAIYVRKPGSEAEQRYWNMKMEQMK</sequence>
<dbReference type="Proteomes" id="UP000647172">
    <property type="component" value="Unassembled WGS sequence"/>
</dbReference>
<evidence type="ECO:0000256" key="2">
    <source>
        <dbReference type="SAM" id="MobiDB-lite"/>
    </source>
</evidence>
<protein>
    <recommendedName>
        <fullName evidence="3">Hint domain-containing protein</fullName>
    </recommendedName>
</protein>
<feature type="region of interest" description="Disordered" evidence="2">
    <location>
        <begin position="963"/>
        <end position="988"/>
    </location>
</feature>
<dbReference type="InterPro" id="IPR036844">
    <property type="entry name" value="Hint_dom_sf"/>
</dbReference>